<reference evidence="1" key="2">
    <citation type="journal article" date="2015" name="Fish Shellfish Immunol.">
        <title>Early steps in the European eel (Anguilla anguilla)-Vibrio vulnificus interaction in the gills: Role of the RtxA13 toxin.</title>
        <authorList>
            <person name="Callol A."/>
            <person name="Pajuelo D."/>
            <person name="Ebbesson L."/>
            <person name="Teles M."/>
            <person name="MacKenzie S."/>
            <person name="Amaro C."/>
        </authorList>
    </citation>
    <scope>NUCLEOTIDE SEQUENCE</scope>
</reference>
<protein>
    <submittedName>
        <fullName evidence="1">Uncharacterized protein</fullName>
    </submittedName>
</protein>
<sequence length="16" mass="1769">MDIYCITGGSTVHLRC</sequence>
<evidence type="ECO:0000313" key="1">
    <source>
        <dbReference type="EMBL" id="JAH37932.1"/>
    </source>
</evidence>
<proteinExistence type="predicted"/>
<dbReference type="EMBL" id="GBXM01089447">
    <property type="protein sequence ID" value="JAH19130.1"/>
    <property type="molecule type" value="Transcribed_RNA"/>
</dbReference>
<reference evidence="1" key="1">
    <citation type="submission" date="2014-11" db="EMBL/GenBank/DDBJ databases">
        <authorList>
            <person name="Amaro Gonzalez C."/>
        </authorList>
    </citation>
    <scope>NUCLEOTIDE SEQUENCE</scope>
</reference>
<dbReference type="EMBL" id="GBXM01070645">
    <property type="protein sequence ID" value="JAH37932.1"/>
    <property type="molecule type" value="Transcribed_RNA"/>
</dbReference>
<organism evidence="1">
    <name type="scientific">Anguilla anguilla</name>
    <name type="common">European freshwater eel</name>
    <name type="synonym">Muraena anguilla</name>
    <dbReference type="NCBI Taxonomy" id="7936"/>
    <lineage>
        <taxon>Eukaryota</taxon>
        <taxon>Metazoa</taxon>
        <taxon>Chordata</taxon>
        <taxon>Craniata</taxon>
        <taxon>Vertebrata</taxon>
        <taxon>Euteleostomi</taxon>
        <taxon>Actinopterygii</taxon>
        <taxon>Neopterygii</taxon>
        <taxon>Teleostei</taxon>
        <taxon>Anguilliformes</taxon>
        <taxon>Anguillidae</taxon>
        <taxon>Anguilla</taxon>
    </lineage>
</organism>
<accession>A0A0E9S9N7</accession>
<name>A0A0E9S9N7_ANGAN</name>
<dbReference type="AlphaFoldDB" id="A0A0E9S9N7"/>